<dbReference type="GO" id="GO:0019373">
    <property type="term" value="P:epoxygenase P450 pathway"/>
    <property type="evidence" value="ECO:0007669"/>
    <property type="project" value="TreeGrafter"/>
</dbReference>
<dbReference type="InterPro" id="IPR001128">
    <property type="entry name" value="Cyt_P450"/>
</dbReference>
<keyword evidence="3" id="KW-0408">Iron</keyword>
<keyword evidence="2" id="KW-0479">Metal-binding</keyword>
<dbReference type="GO" id="GO:0005506">
    <property type="term" value="F:iron ion binding"/>
    <property type="evidence" value="ECO:0007669"/>
    <property type="project" value="InterPro"/>
</dbReference>
<dbReference type="Gene3D" id="1.10.630.10">
    <property type="entry name" value="Cytochrome P450"/>
    <property type="match status" value="2"/>
</dbReference>
<dbReference type="SUPFAM" id="SSF48264">
    <property type="entry name" value="Cytochrome P450"/>
    <property type="match status" value="2"/>
</dbReference>
<comment type="similarity">
    <text evidence="1">Belongs to the cytochrome P450 family.</text>
</comment>
<dbReference type="Pfam" id="PF00067">
    <property type="entry name" value="p450"/>
    <property type="match status" value="2"/>
</dbReference>
<keyword evidence="6" id="KW-1185">Reference proteome</keyword>
<evidence type="ECO:0000256" key="3">
    <source>
        <dbReference type="ARBA" id="ARBA00023004"/>
    </source>
</evidence>
<dbReference type="GO" id="GO:0008392">
    <property type="term" value="F:arachidonate epoxygenase activity"/>
    <property type="evidence" value="ECO:0007669"/>
    <property type="project" value="TreeGrafter"/>
</dbReference>
<feature type="region of interest" description="Disordered" evidence="4">
    <location>
        <begin position="115"/>
        <end position="135"/>
    </location>
</feature>
<dbReference type="GO" id="GO:0016712">
    <property type="term" value="F:oxidoreductase activity, acting on paired donors, with incorporation or reduction of molecular oxygen, reduced flavin or flavoprotein as one donor, and incorporation of one atom of oxygen"/>
    <property type="evidence" value="ECO:0007669"/>
    <property type="project" value="TreeGrafter"/>
</dbReference>
<evidence type="ECO:0000313" key="6">
    <source>
        <dbReference type="Proteomes" id="UP000010556"/>
    </source>
</evidence>
<dbReference type="GO" id="GO:0005737">
    <property type="term" value="C:cytoplasm"/>
    <property type="evidence" value="ECO:0007669"/>
    <property type="project" value="TreeGrafter"/>
</dbReference>
<organism evidence="5 6">
    <name type="scientific">Myotis davidii</name>
    <name type="common">David's myotis</name>
    <dbReference type="NCBI Taxonomy" id="225400"/>
    <lineage>
        <taxon>Eukaryota</taxon>
        <taxon>Metazoa</taxon>
        <taxon>Chordata</taxon>
        <taxon>Craniata</taxon>
        <taxon>Vertebrata</taxon>
        <taxon>Euteleostomi</taxon>
        <taxon>Mammalia</taxon>
        <taxon>Eutheria</taxon>
        <taxon>Laurasiatheria</taxon>
        <taxon>Chiroptera</taxon>
        <taxon>Yangochiroptera</taxon>
        <taxon>Vespertilionidae</taxon>
        <taxon>Myotis</taxon>
    </lineage>
</organism>
<dbReference type="PANTHER" id="PTHR24300">
    <property type="entry name" value="CYTOCHROME P450 508A4-RELATED"/>
    <property type="match status" value="1"/>
</dbReference>
<evidence type="ECO:0000256" key="4">
    <source>
        <dbReference type="SAM" id="MobiDB-lite"/>
    </source>
</evidence>
<protein>
    <submittedName>
        <fullName evidence="5">Cytochrome P450 2A11</fullName>
    </submittedName>
</protein>
<dbReference type="GO" id="GO:0009804">
    <property type="term" value="P:coumarin metabolic process"/>
    <property type="evidence" value="ECO:0007669"/>
    <property type="project" value="TreeGrafter"/>
</dbReference>
<evidence type="ECO:0000313" key="5">
    <source>
        <dbReference type="EMBL" id="ELK33487.1"/>
    </source>
</evidence>
<dbReference type="EMBL" id="KB104163">
    <property type="protein sequence ID" value="ELK33487.1"/>
    <property type="molecule type" value="Genomic_DNA"/>
</dbReference>
<evidence type="ECO:0000256" key="1">
    <source>
        <dbReference type="ARBA" id="ARBA00010617"/>
    </source>
</evidence>
<dbReference type="GO" id="GO:0006805">
    <property type="term" value="P:xenobiotic metabolic process"/>
    <property type="evidence" value="ECO:0007669"/>
    <property type="project" value="TreeGrafter"/>
</dbReference>
<dbReference type="GO" id="GO:0020037">
    <property type="term" value="F:heme binding"/>
    <property type="evidence" value="ECO:0007669"/>
    <property type="project" value="InterPro"/>
</dbReference>
<dbReference type="InterPro" id="IPR050182">
    <property type="entry name" value="Cytochrome_P450_fam2"/>
</dbReference>
<gene>
    <name evidence="5" type="ORF">MDA_GLEAN10000628</name>
</gene>
<name>L5M5A6_MYODS</name>
<dbReference type="AlphaFoldDB" id="L5M5A6"/>
<reference evidence="6" key="1">
    <citation type="journal article" date="2013" name="Science">
        <title>Comparative analysis of bat genomes provides insight into the evolution of flight and immunity.</title>
        <authorList>
            <person name="Zhang G."/>
            <person name="Cowled C."/>
            <person name="Shi Z."/>
            <person name="Huang Z."/>
            <person name="Bishop-Lilly K.A."/>
            <person name="Fang X."/>
            <person name="Wynne J.W."/>
            <person name="Xiong Z."/>
            <person name="Baker M.L."/>
            <person name="Zhao W."/>
            <person name="Tachedjian M."/>
            <person name="Zhu Y."/>
            <person name="Zhou P."/>
            <person name="Jiang X."/>
            <person name="Ng J."/>
            <person name="Yang L."/>
            <person name="Wu L."/>
            <person name="Xiao J."/>
            <person name="Feng Y."/>
            <person name="Chen Y."/>
            <person name="Sun X."/>
            <person name="Zhang Y."/>
            <person name="Marsh G.A."/>
            <person name="Crameri G."/>
            <person name="Broder C.C."/>
            <person name="Frey K.G."/>
            <person name="Wang L.F."/>
            <person name="Wang J."/>
        </authorList>
    </citation>
    <scope>NUCLEOTIDE SEQUENCE [LARGE SCALE GENOMIC DNA]</scope>
</reference>
<evidence type="ECO:0000256" key="2">
    <source>
        <dbReference type="ARBA" id="ARBA00022723"/>
    </source>
</evidence>
<dbReference type="Proteomes" id="UP000010556">
    <property type="component" value="Unassembled WGS sequence"/>
</dbReference>
<proteinExistence type="inferred from homology"/>
<sequence length="233" mass="25788">MWSSRLDGLSVPAFFSQLTTHSRLRQSPSSVSSVQFCLSLCAFIDPTFFLSRTVSNVISSIVFGDRFDYEDKEFLSLLRMMLGSFQFTATSTGQETQTPYSKNSCLRDRNVTSLKAPPSERTLAPISPYPGHPHSPSDSIYSLNTHSPFTLSIPSPPHQGTEVFPMLGSVLRDPKFFSNPGDFNPQHFLDEKGQFKKNDAFVPFSIGKRPLSVSKPPVQPTGASFIPAPLSEM</sequence>
<dbReference type="InterPro" id="IPR036396">
    <property type="entry name" value="Cyt_P450_sf"/>
</dbReference>
<accession>L5M5A6</accession>
<dbReference type="PANTHER" id="PTHR24300:SF180">
    <property type="entry name" value="CYTOCHROME P450 2A6"/>
    <property type="match status" value="1"/>
</dbReference>